<organism evidence="2 3">
    <name type="scientific">Calditerrivibrio nitroreducens (strain DSM 19672 / NBRC 101217 / Yu37-1)</name>
    <dbReference type="NCBI Taxonomy" id="768670"/>
    <lineage>
        <taxon>Bacteria</taxon>
        <taxon>Pseudomonadati</taxon>
        <taxon>Deferribacterota</taxon>
        <taxon>Deferribacteres</taxon>
        <taxon>Deferribacterales</taxon>
        <taxon>Calditerrivibrionaceae</taxon>
    </lineage>
</organism>
<protein>
    <submittedName>
        <fullName evidence="2">Uncharacterized protein</fullName>
    </submittedName>
</protein>
<dbReference type="RefSeq" id="WP_013450936.1">
    <property type="nucleotide sequence ID" value="NC_014758.1"/>
</dbReference>
<dbReference type="Proteomes" id="UP000007039">
    <property type="component" value="Chromosome"/>
</dbReference>
<dbReference type="KEGG" id="cni:Calni_0812"/>
<dbReference type="HOGENOM" id="CLU_175643_0_0_0"/>
<dbReference type="EMBL" id="CP002347">
    <property type="protein sequence ID" value="ADR18723.1"/>
    <property type="molecule type" value="Genomic_DNA"/>
</dbReference>
<keyword evidence="1" id="KW-1133">Transmembrane helix</keyword>
<name>E4TGW3_CALNY</name>
<sequence precursor="true">MLIVRKVGLFLVLFLFLDILFVALIVMLHSNTIKIDEIKNDVKLVGLPDTALVTEARFVRHRSLTDIYSIFDFSPESREIFPFSFVYSIGNNNLKGQNR</sequence>
<gene>
    <name evidence="2" type="ordered locus">Calni_0812</name>
</gene>
<keyword evidence="3" id="KW-1185">Reference proteome</keyword>
<dbReference type="STRING" id="768670.Calni_0812"/>
<evidence type="ECO:0000313" key="2">
    <source>
        <dbReference type="EMBL" id="ADR18723.1"/>
    </source>
</evidence>
<evidence type="ECO:0000313" key="3">
    <source>
        <dbReference type="Proteomes" id="UP000007039"/>
    </source>
</evidence>
<evidence type="ECO:0000256" key="1">
    <source>
        <dbReference type="SAM" id="Phobius"/>
    </source>
</evidence>
<keyword evidence="1" id="KW-0472">Membrane</keyword>
<reference key="1">
    <citation type="submission" date="2010-11" db="EMBL/GenBank/DDBJ databases">
        <title>The complete genome of chromosome of Calditerrivibrio nitroreducens DSM 19672.</title>
        <authorList>
            <consortium name="US DOE Joint Genome Institute (JGI-PGF)"/>
            <person name="Lucas S."/>
            <person name="Copeland A."/>
            <person name="Lapidus A."/>
            <person name="Bruce D."/>
            <person name="Goodwin L."/>
            <person name="Pitluck S."/>
            <person name="Kyrpides N."/>
            <person name="Mavromatis K."/>
            <person name="Ivanova N."/>
            <person name="Mikhailova N."/>
            <person name="Zeytun A."/>
            <person name="Brettin T."/>
            <person name="Detter J.C."/>
            <person name="Tapia R."/>
            <person name="Han C."/>
            <person name="Land M."/>
            <person name="Hauser L."/>
            <person name="Markowitz V."/>
            <person name="Cheng J.-F."/>
            <person name="Hugenholtz P."/>
            <person name="Woyke T."/>
            <person name="Wu D."/>
            <person name="Spring S."/>
            <person name="Schroeder M."/>
            <person name="Brambilla E."/>
            <person name="Klenk H.-P."/>
            <person name="Eisen J.A."/>
        </authorList>
    </citation>
    <scope>NUCLEOTIDE SEQUENCE [LARGE SCALE GENOMIC DNA]</scope>
    <source>
        <strain>DSM 19672</strain>
    </source>
</reference>
<dbReference type="AlphaFoldDB" id="E4TGW3"/>
<keyword evidence="1" id="KW-0812">Transmembrane</keyword>
<proteinExistence type="predicted"/>
<accession>E4TGW3</accession>
<feature type="transmembrane region" description="Helical" evidence="1">
    <location>
        <begin position="7"/>
        <end position="28"/>
    </location>
</feature>
<reference evidence="2 3" key="2">
    <citation type="journal article" date="2011" name="Stand. Genomic Sci.">
        <title>Complete genome sequence of Calditerrivibrio nitroreducens type strain (Yu37-1).</title>
        <authorList>
            <person name="Pitluck S."/>
            <person name="Sikorski J."/>
            <person name="Zeytun A."/>
            <person name="Lapidus A."/>
            <person name="Nolan M."/>
            <person name="Lucas S."/>
            <person name="Hammon N."/>
            <person name="Deshpande S."/>
            <person name="Cheng J.F."/>
            <person name="Tapia R."/>
            <person name="Han C."/>
            <person name="Goodwin L."/>
            <person name="Liolios K."/>
            <person name="Pagani I."/>
            <person name="Ivanova N."/>
            <person name="Mavromatis K."/>
            <person name="Pati A."/>
            <person name="Chen A."/>
            <person name="Palaniappan K."/>
            <person name="Hauser L."/>
            <person name="Chang Y.J."/>
            <person name="Jeffries C.D."/>
            <person name="Detter J.C."/>
            <person name="Brambilla E."/>
            <person name="Djao O.D."/>
            <person name="Rohde M."/>
            <person name="Spring S."/>
            <person name="Goker M."/>
            <person name="Woyke T."/>
            <person name="Bristow J."/>
            <person name="Eisen J.A."/>
            <person name="Markowitz V."/>
            <person name="Hugenholtz P."/>
            <person name="Kyrpides N.C."/>
            <person name="Klenk H.P."/>
            <person name="Land M."/>
        </authorList>
    </citation>
    <scope>NUCLEOTIDE SEQUENCE [LARGE SCALE GENOMIC DNA]</scope>
    <source>
        <strain evidence="3">DSM 19672 / NBRC 101217 / Yu37-1</strain>
    </source>
</reference>
<dbReference type="OrthoDB" id="8527335at2"/>